<protein>
    <submittedName>
        <fullName evidence="4 5">Retinol dehydrogenase 7-like</fullName>
    </submittedName>
</protein>
<name>A0A8B8CZQ7_CRAVI</name>
<dbReference type="RefSeq" id="XP_022321299.1">
    <property type="nucleotide sequence ID" value="XM_022465591.1"/>
</dbReference>
<dbReference type="Pfam" id="PF00106">
    <property type="entry name" value="adh_short"/>
    <property type="match status" value="1"/>
</dbReference>
<dbReference type="PANTHER" id="PTHR43313:SF50">
    <property type="entry name" value="GH26015P"/>
    <property type="match status" value="1"/>
</dbReference>
<dbReference type="PANTHER" id="PTHR43313">
    <property type="entry name" value="SHORT-CHAIN DEHYDROGENASE/REDUCTASE FAMILY 9C"/>
    <property type="match status" value="1"/>
</dbReference>
<reference evidence="4 5" key="1">
    <citation type="submission" date="2025-04" db="UniProtKB">
        <authorList>
            <consortium name="RefSeq"/>
        </authorList>
    </citation>
    <scope>IDENTIFICATION</scope>
    <source>
        <tissue evidence="4 5">Whole sample</tissue>
    </source>
</reference>
<dbReference type="InterPro" id="IPR036291">
    <property type="entry name" value="NAD(P)-bd_dom_sf"/>
</dbReference>
<dbReference type="InterPro" id="IPR020904">
    <property type="entry name" value="Sc_DH/Rdtase_CS"/>
</dbReference>
<dbReference type="PROSITE" id="PS00061">
    <property type="entry name" value="ADH_SHORT"/>
    <property type="match status" value="1"/>
</dbReference>
<feature type="transmembrane region" description="Helical" evidence="2">
    <location>
        <begin position="12"/>
        <end position="34"/>
    </location>
</feature>
<feature type="transmembrane region" description="Helical" evidence="2">
    <location>
        <begin position="333"/>
        <end position="353"/>
    </location>
</feature>
<sequence length="362" mass="40820">MNQFCQNPIARKFVLLLILSTILIPVCFIVTLFIPCEVATSWTVLMILTSVVIIVVKMPQKRLPIEDKAVLITGCDSGIGHSLAKQLDRAGFHVFAGCLSNEGEGSQELRGQCSSRLQTLQLDVSNLSDVESALQLVQQQLAYKDIQLWGIVNNAGICYIGNVEIMTEEDMQKIMAVNYMGPVNICKHFLPLIRRSRGRIVNVASNAGLAPVPLMGVYCASKAALGIMSEVWRYELKMWDIKVSTIIPSGYKTGIMSYNMKATGNRWWSQASKTVKEDYGKECFHIKFKQKNRDDFLSAEFTDICYNIEDALLSTNPKTHYYSGFLAKSLPFIYLYLPIWLSDPIMSILVNWFEFNPIMQHS</sequence>
<dbReference type="GO" id="GO:0016491">
    <property type="term" value="F:oxidoreductase activity"/>
    <property type="evidence" value="ECO:0007669"/>
    <property type="project" value="UniProtKB-KW"/>
</dbReference>
<evidence type="ECO:0000313" key="3">
    <source>
        <dbReference type="Proteomes" id="UP000694844"/>
    </source>
</evidence>
<dbReference type="KEGG" id="cvn:111123331"/>
<dbReference type="Gene3D" id="3.40.50.720">
    <property type="entry name" value="NAD(P)-binding Rossmann-like Domain"/>
    <property type="match status" value="1"/>
</dbReference>
<keyword evidence="1" id="KW-0560">Oxidoreductase</keyword>
<keyword evidence="2" id="KW-0812">Transmembrane</keyword>
<feature type="transmembrane region" description="Helical" evidence="2">
    <location>
        <begin position="40"/>
        <end position="58"/>
    </location>
</feature>
<dbReference type="GO" id="GO:0008202">
    <property type="term" value="P:steroid metabolic process"/>
    <property type="evidence" value="ECO:0007669"/>
    <property type="project" value="TreeGrafter"/>
</dbReference>
<dbReference type="AlphaFoldDB" id="A0A8B8CZQ7"/>
<evidence type="ECO:0000313" key="6">
    <source>
        <dbReference type="RefSeq" id="XP_022321299.1"/>
    </source>
</evidence>
<dbReference type="RefSeq" id="XP_022321298.1">
    <property type="nucleotide sequence ID" value="XM_022465590.1"/>
</dbReference>
<dbReference type="Proteomes" id="UP000694844">
    <property type="component" value="Chromosome 3"/>
</dbReference>
<proteinExistence type="predicted"/>
<dbReference type="RefSeq" id="XP_022321297.1">
    <property type="nucleotide sequence ID" value="XM_022465589.1"/>
</dbReference>
<gene>
    <name evidence="4 5 6" type="primary">LOC111123331</name>
</gene>
<dbReference type="OrthoDB" id="9876299at2759"/>
<dbReference type="SUPFAM" id="SSF51735">
    <property type="entry name" value="NAD(P)-binding Rossmann-fold domains"/>
    <property type="match status" value="1"/>
</dbReference>
<keyword evidence="2" id="KW-1133">Transmembrane helix</keyword>
<dbReference type="GeneID" id="111123331"/>
<keyword evidence="2" id="KW-0472">Membrane</keyword>
<evidence type="ECO:0000256" key="1">
    <source>
        <dbReference type="ARBA" id="ARBA00023002"/>
    </source>
</evidence>
<organism evidence="3 5">
    <name type="scientific">Crassostrea virginica</name>
    <name type="common">Eastern oyster</name>
    <dbReference type="NCBI Taxonomy" id="6565"/>
    <lineage>
        <taxon>Eukaryota</taxon>
        <taxon>Metazoa</taxon>
        <taxon>Spiralia</taxon>
        <taxon>Lophotrochozoa</taxon>
        <taxon>Mollusca</taxon>
        <taxon>Bivalvia</taxon>
        <taxon>Autobranchia</taxon>
        <taxon>Pteriomorphia</taxon>
        <taxon>Ostreida</taxon>
        <taxon>Ostreoidea</taxon>
        <taxon>Ostreidae</taxon>
        <taxon>Crassostrea</taxon>
    </lineage>
</organism>
<evidence type="ECO:0000313" key="4">
    <source>
        <dbReference type="RefSeq" id="XP_022321297.1"/>
    </source>
</evidence>
<dbReference type="PRINTS" id="PR00081">
    <property type="entry name" value="GDHRDH"/>
</dbReference>
<evidence type="ECO:0000256" key="2">
    <source>
        <dbReference type="SAM" id="Phobius"/>
    </source>
</evidence>
<dbReference type="InterPro" id="IPR002347">
    <property type="entry name" value="SDR_fam"/>
</dbReference>
<evidence type="ECO:0000313" key="5">
    <source>
        <dbReference type="RefSeq" id="XP_022321298.1"/>
    </source>
</evidence>
<accession>A0A8B8CZQ7</accession>
<keyword evidence="3" id="KW-1185">Reference proteome</keyword>